<sequence length="262" mass="29115">MIRSTQIDLVALELHVSSQLQLAISAVNNVAQSEARAAAEAHAVQHAHMSDVRMQEGFKQLQHQLHTNFEQRMREVLSAHMEQVNAEIQLTIATQDKEMLKIMQQQMAAFQQEMSTHLDEAKRCVERKAKSIVRIHHAEENAAHAAIETSLLQTMAKFKASTIAETIRHMEERIRLASTFELAQMITDSQTHGSPETRLESFQPVQTAEPSVNVEAGGGTGAGIAASDLAMPSEKSTDFAQSCIQEQESDEVSARIMQERDC</sequence>
<gene>
    <name evidence="2" type="ORF">V7S43_011129</name>
</gene>
<proteinExistence type="predicted"/>
<organism evidence="2 3">
    <name type="scientific">Phytophthora oleae</name>
    <dbReference type="NCBI Taxonomy" id="2107226"/>
    <lineage>
        <taxon>Eukaryota</taxon>
        <taxon>Sar</taxon>
        <taxon>Stramenopiles</taxon>
        <taxon>Oomycota</taxon>
        <taxon>Peronosporomycetes</taxon>
        <taxon>Peronosporales</taxon>
        <taxon>Peronosporaceae</taxon>
        <taxon>Phytophthora</taxon>
    </lineage>
</organism>
<keyword evidence="3" id="KW-1185">Reference proteome</keyword>
<dbReference type="EMBL" id="JBIMZQ010000026">
    <property type="protein sequence ID" value="KAL3663714.1"/>
    <property type="molecule type" value="Genomic_DNA"/>
</dbReference>
<name>A0ABD3FDZ6_9STRA</name>
<protein>
    <submittedName>
        <fullName evidence="2">Uncharacterized protein</fullName>
    </submittedName>
</protein>
<reference evidence="2 3" key="1">
    <citation type="submission" date="2024-09" db="EMBL/GenBank/DDBJ databases">
        <title>Genome sequencing and assembly of Phytophthora oleae, isolate VK10A, causative agent of rot of olive drupes.</title>
        <authorList>
            <person name="Conti Taguali S."/>
            <person name="Riolo M."/>
            <person name="La Spada F."/>
            <person name="Cacciola S.O."/>
            <person name="Dionisio G."/>
        </authorList>
    </citation>
    <scope>NUCLEOTIDE SEQUENCE [LARGE SCALE GENOMIC DNA]</scope>
    <source>
        <strain evidence="2 3">VK10A</strain>
    </source>
</reference>
<evidence type="ECO:0000313" key="3">
    <source>
        <dbReference type="Proteomes" id="UP001632037"/>
    </source>
</evidence>
<evidence type="ECO:0000313" key="2">
    <source>
        <dbReference type="EMBL" id="KAL3663714.1"/>
    </source>
</evidence>
<comment type="caution">
    <text evidence="2">The sequence shown here is derived from an EMBL/GenBank/DDBJ whole genome shotgun (WGS) entry which is preliminary data.</text>
</comment>
<accession>A0ABD3FDZ6</accession>
<feature type="region of interest" description="Disordered" evidence="1">
    <location>
        <begin position="189"/>
        <end position="262"/>
    </location>
</feature>
<dbReference type="AlphaFoldDB" id="A0ABD3FDZ6"/>
<evidence type="ECO:0000256" key="1">
    <source>
        <dbReference type="SAM" id="MobiDB-lite"/>
    </source>
</evidence>
<dbReference type="Proteomes" id="UP001632037">
    <property type="component" value="Unassembled WGS sequence"/>
</dbReference>